<dbReference type="AlphaFoldDB" id="A0A4T2BEQ5"/>
<feature type="transmembrane region" description="Helical" evidence="1">
    <location>
        <begin position="122"/>
        <end position="142"/>
    </location>
</feature>
<evidence type="ECO:0000256" key="1">
    <source>
        <dbReference type="SAM" id="Phobius"/>
    </source>
</evidence>
<reference evidence="4 5" key="1">
    <citation type="journal article" date="2019" name="Microorganisms">
        <title>Systematic Affiliation and Genome Analysis of Subtercola vilae DB165(T) with Particular Emphasis on Cold Adaptation of an Isolate from a High-Altitude Cold Volcano Lake.</title>
        <authorList>
            <person name="Villalobos A.S."/>
            <person name="Wiese J."/>
            <person name="Imhoff J.F."/>
            <person name="Dorador C."/>
            <person name="Keller A."/>
            <person name="Hentschel U."/>
        </authorList>
    </citation>
    <scope>NUCLEOTIDE SEQUENCE [LARGE SCALE GENOMIC DNA]</scope>
    <source>
        <strain evidence="4 5">DB165</strain>
    </source>
</reference>
<feature type="domain" description="EAL" evidence="2">
    <location>
        <begin position="530"/>
        <end position="781"/>
    </location>
</feature>
<dbReference type="CDD" id="cd01948">
    <property type="entry name" value="EAL"/>
    <property type="match status" value="1"/>
</dbReference>
<dbReference type="Proteomes" id="UP000306192">
    <property type="component" value="Unassembled WGS sequence"/>
</dbReference>
<feature type="transmembrane region" description="Helical" evidence="1">
    <location>
        <begin position="26"/>
        <end position="46"/>
    </location>
</feature>
<dbReference type="InterPro" id="IPR043128">
    <property type="entry name" value="Rev_trsase/Diguanyl_cyclase"/>
</dbReference>
<evidence type="ECO:0000313" key="4">
    <source>
        <dbReference type="EMBL" id="TIH29647.1"/>
    </source>
</evidence>
<dbReference type="InterPro" id="IPR000160">
    <property type="entry name" value="GGDEF_dom"/>
</dbReference>
<dbReference type="SUPFAM" id="SSF141868">
    <property type="entry name" value="EAL domain-like"/>
    <property type="match status" value="1"/>
</dbReference>
<dbReference type="PROSITE" id="PS50887">
    <property type="entry name" value="GGDEF"/>
    <property type="match status" value="1"/>
</dbReference>
<dbReference type="Gene3D" id="3.30.70.270">
    <property type="match status" value="1"/>
</dbReference>
<dbReference type="PANTHER" id="PTHR44757">
    <property type="entry name" value="DIGUANYLATE CYCLASE DGCP"/>
    <property type="match status" value="1"/>
</dbReference>
<dbReference type="PANTHER" id="PTHR44757:SF2">
    <property type="entry name" value="BIOFILM ARCHITECTURE MAINTENANCE PROTEIN MBAA"/>
    <property type="match status" value="1"/>
</dbReference>
<protein>
    <submittedName>
        <fullName evidence="4">Phosphodiesterase</fullName>
    </submittedName>
</protein>
<dbReference type="CDD" id="cd01949">
    <property type="entry name" value="GGDEF"/>
    <property type="match status" value="1"/>
</dbReference>
<dbReference type="RefSeq" id="WP_136643645.1">
    <property type="nucleotide sequence ID" value="NZ_QYRT01000059.1"/>
</dbReference>
<feature type="domain" description="GGDEF" evidence="3">
    <location>
        <begin position="388"/>
        <end position="521"/>
    </location>
</feature>
<dbReference type="Gene3D" id="3.20.20.450">
    <property type="entry name" value="EAL domain"/>
    <property type="match status" value="1"/>
</dbReference>
<feature type="transmembrane region" description="Helical" evidence="1">
    <location>
        <begin position="228"/>
        <end position="245"/>
    </location>
</feature>
<keyword evidence="1" id="KW-1133">Transmembrane helix</keyword>
<dbReference type="InterPro" id="IPR035919">
    <property type="entry name" value="EAL_sf"/>
</dbReference>
<name>A0A4T2BEQ5_9MICO</name>
<dbReference type="OrthoDB" id="23692at2"/>
<sequence>MSDSLPGWSEIRSDSAPAERLVRRAFFWPVVSVAVLILVAGVFSFSRVSSVDVFYFVALFVSSALVADFRFQIGRLAGLPSVSTSIALLVTAELHNELFPSVAAWALGFFVGALFNSRRLVAAAYASGIATIGAVIWCLVVREFDKLGFSPVLYLYLATFAYLLLVLVLEFARAKGRWSARRDFGLSSLSPRRLLVILLVVGTMALAIHFSYTTLIPTVLQEAQTHRAAVLLLAIAAVLFMLARFQQLRDLQRRLKGLTDAALGLPWKHEHGLGEILIEWARQTIMSDRLEIAAEPPGFAQIGYPVRLAPGDSSYIVATRELNGIPFNREDERALEALAHLATEAAKVTEDMAGLLLRANSDSLTGLPNYNAFRAALIKANDNRAYAAAIAVLFIDIDRFKQLNDRRGHHVGDVMLTTVADRLRDSARPHDVVARVGGDEFVVILTELHSLEEGKELAESLIRSTEAPLVVEETELRPVLSVGLAYSAHRETDANQLVVDADRSMLAVKKSRREGGPAAESTINISPHRSARINDIVADAIGKDELTLVYQPIVNMLENRIWAFEALVRYTDPELGAISPGALVERAKSLGLMDVLTRQVMAKAMTAARAIQLIEPSIATMTVNLEVGQITDDHVGLFAKDLARRYPSVSLCLELNERSLRYVTDDLRRQSQELRDAGILIALDDYGSENSSVGSLVRIPMDIIKLDRSLIDDLDDYRQREVVKALQGFSDSTDYLTIVEGIESAEAAEILVSVGVRNAQGYFYGKPETYEQVVKRIAQYGATAQVP</sequence>
<dbReference type="InterPro" id="IPR052155">
    <property type="entry name" value="Biofilm_reg_signaling"/>
</dbReference>
<evidence type="ECO:0000259" key="2">
    <source>
        <dbReference type="PROSITE" id="PS50883"/>
    </source>
</evidence>
<dbReference type="Pfam" id="PF00563">
    <property type="entry name" value="EAL"/>
    <property type="match status" value="1"/>
</dbReference>
<dbReference type="EMBL" id="QYRT01000059">
    <property type="protein sequence ID" value="TIH29647.1"/>
    <property type="molecule type" value="Genomic_DNA"/>
</dbReference>
<evidence type="ECO:0000313" key="5">
    <source>
        <dbReference type="Proteomes" id="UP000306192"/>
    </source>
</evidence>
<dbReference type="NCBIfam" id="TIGR00254">
    <property type="entry name" value="GGDEF"/>
    <property type="match status" value="1"/>
</dbReference>
<feature type="transmembrane region" description="Helical" evidence="1">
    <location>
        <begin position="53"/>
        <end position="73"/>
    </location>
</feature>
<comment type="caution">
    <text evidence="4">The sequence shown here is derived from an EMBL/GenBank/DDBJ whole genome shotgun (WGS) entry which is preliminary data.</text>
</comment>
<gene>
    <name evidence="4" type="ORF">D4765_17755</name>
</gene>
<keyword evidence="1" id="KW-0812">Transmembrane</keyword>
<dbReference type="PROSITE" id="PS50883">
    <property type="entry name" value="EAL"/>
    <property type="match status" value="1"/>
</dbReference>
<evidence type="ECO:0000259" key="3">
    <source>
        <dbReference type="PROSITE" id="PS50887"/>
    </source>
</evidence>
<dbReference type="SMART" id="SM00267">
    <property type="entry name" value="GGDEF"/>
    <property type="match status" value="1"/>
</dbReference>
<feature type="transmembrane region" description="Helical" evidence="1">
    <location>
        <begin position="194"/>
        <end position="216"/>
    </location>
</feature>
<dbReference type="SUPFAM" id="SSF55073">
    <property type="entry name" value="Nucleotide cyclase"/>
    <property type="match status" value="1"/>
</dbReference>
<dbReference type="SMART" id="SM00052">
    <property type="entry name" value="EAL"/>
    <property type="match status" value="1"/>
</dbReference>
<dbReference type="InterPro" id="IPR029787">
    <property type="entry name" value="Nucleotide_cyclase"/>
</dbReference>
<dbReference type="InterPro" id="IPR001633">
    <property type="entry name" value="EAL_dom"/>
</dbReference>
<accession>A0A4T2BEQ5</accession>
<organism evidence="4 5">
    <name type="scientific">Subtercola vilae</name>
    <dbReference type="NCBI Taxonomy" id="2056433"/>
    <lineage>
        <taxon>Bacteria</taxon>
        <taxon>Bacillati</taxon>
        <taxon>Actinomycetota</taxon>
        <taxon>Actinomycetes</taxon>
        <taxon>Micrococcales</taxon>
        <taxon>Microbacteriaceae</taxon>
        <taxon>Subtercola</taxon>
    </lineage>
</organism>
<keyword evidence="1" id="KW-0472">Membrane</keyword>
<keyword evidence="5" id="KW-1185">Reference proteome</keyword>
<proteinExistence type="predicted"/>
<dbReference type="Pfam" id="PF00990">
    <property type="entry name" value="GGDEF"/>
    <property type="match status" value="1"/>
</dbReference>
<feature type="transmembrane region" description="Helical" evidence="1">
    <location>
        <begin position="154"/>
        <end position="173"/>
    </location>
</feature>